<dbReference type="InterPro" id="IPR043917">
    <property type="entry name" value="DUF5753"/>
</dbReference>
<dbReference type="InterPro" id="IPR010982">
    <property type="entry name" value="Lambda_DNA-bd_dom_sf"/>
</dbReference>
<dbReference type="Proteomes" id="UP000477722">
    <property type="component" value="Unassembled WGS sequence"/>
</dbReference>
<dbReference type="Pfam" id="PF19054">
    <property type="entry name" value="DUF5753"/>
    <property type="match status" value="1"/>
</dbReference>
<dbReference type="GO" id="GO:0003677">
    <property type="term" value="F:DNA binding"/>
    <property type="evidence" value="ECO:0007669"/>
    <property type="project" value="InterPro"/>
</dbReference>
<dbReference type="CDD" id="cd00093">
    <property type="entry name" value="HTH_XRE"/>
    <property type="match status" value="1"/>
</dbReference>
<proteinExistence type="predicted"/>
<dbReference type="InterPro" id="IPR001387">
    <property type="entry name" value="Cro/C1-type_HTH"/>
</dbReference>
<organism evidence="2 3">
    <name type="scientific">Streptomyces boncukensis</name>
    <dbReference type="NCBI Taxonomy" id="2711219"/>
    <lineage>
        <taxon>Bacteria</taxon>
        <taxon>Bacillati</taxon>
        <taxon>Actinomycetota</taxon>
        <taxon>Actinomycetes</taxon>
        <taxon>Kitasatosporales</taxon>
        <taxon>Streptomycetaceae</taxon>
        <taxon>Streptomyces</taxon>
    </lineage>
</organism>
<dbReference type="Gene3D" id="1.10.260.40">
    <property type="entry name" value="lambda repressor-like DNA-binding domains"/>
    <property type="match status" value="1"/>
</dbReference>
<gene>
    <name evidence="2" type="ORF">G5C65_36085</name>
</gene>
<evidence type="ECO:0000313" key="3">
    <source>
        <dbReference type="Proteomes" id="UP000477722"/>
    </source>
</evidence>
<dbReference type="AlphaFoldDB" id="A0A6G4XA78"/>
<dbReference type="RefSeq" id="WP_165303274.1">
    <property type="nucleotide sequence ID" value="NZ_JAAKZZ010000826.1"/>
</dbReference>
<protein>
    <submittedName>
        <fullName evidence="2">Helix-turn-helix domain-containing protein</fullName>
    </submittedName>
</protein>
<accession>A0A6G4XA78</accession>
<evidence type="ECO:0000259" key="1">
    <source>
        <dbReference type="PROSITE" id="PS50943"/>
    </source>
</evidence>
<name>A0A6G4XA78_9ACTN</name>
<reference evidence="2 3" key="1">
    <citation type="submission" date="2020-02" db="EMBL/GenBank/DDBJ databases">
        <title>Whole-genome analyses of novel actinobacteria.</title>
        <authorList>
            <person name="Sahin N."/>
            <person name="Tatar D."/>
        </authorList>
    </citation>
    <scope>NUCLEOTIDE SEQUENCE [LARGE SCALE GENOMIC DNA]</scope>
    <source>
        <strain evidence="2 3">SB3404</strain>
    </source>
</reference>
<dbReference type="SUPFAM" id="SSF47413">
    <property type="entry name" value="lambda repressor-like DNA-binding domains"/>
    <property type="match status" value="1"/>
</dbReference>
<sequence length="282" mass="31649">MAVRKHVTARQARLGRELRKLREAAGLTLRAASRQTGIDEGRLSNTESGRVGVSADRVRYLAEQYACRDGALVDALAAMVMGQPRGWWDEYRGKLPQGFLDLAELEEAATGLCTFESVHVPGLLQTEEHVRAMYAHPASLSQEQVRLRTSFRLKRQWLLNQGTSLPYDAVIHEAALRVRVGDRKVARNQLLHILEVSEWSCASIRVIPFDVDGFTRMGNPVLYVRGAVPQLDTVLLDSARGGAFVDDERELRRYGALFESAKEISLDEVGSRELIQRLLREL</sequence>
<dbReference type="SMART" id="SM00530">
    <property type="entry name" value="HTH_XRE"/>
    <property type="match status" value="1"/>
</dbReference>
<dbReference type="PROSITE" id="PS50943">
    <property type="entry name" value="HTH_CROC1"/>
    <property type="match status" value="1"/>
</dbReference>
<feature type="domain" description="HTH cro/C1-type" evidence="1">
    <location>
        <begin position="18"/>
        <end position="72"/>
    </location>
</feature>
<comment type="caution">
    <text evidence="2">The sequence shown here is derived from an EMBL/GenBank/DDBJ whole genome shotgun (WGS) entry which is preliminary data.</text>
</comment>
<keyword evidence="3" id="KW-1185">Reference proteome</keyword>
<dbReference type="EMBL" id="JAAKZZ010000826">
    <property type="protein sequence ID" value="NGO73654.1"/>
    <property type="molecule type" value="Genomic_DNA"/>
</dbReference>
<dbReference type="Pfam" id="PF13560">
    <property type="entry name" value="HTH_31"/>
    <property type="match status" value="1"/>
</dbReference>
<evidence type="ECO:0000313" key="2">
    <source>
        <dbReference type="EMBL" id="NGO73654.1"/>
    </source>
</evidence>